<evidence type="ECO:0000256" key="4">
    <source>
        <dbReference type="ARBA" id="ARBA00023163"/>
    </source>
</evidence>
<proteinExistence type="inferred from homology"/>
<dbReference type="GO" id="GO:0000976">
    <property type="term" value="F:transcription cis-regulatory region binding"/>
    <property type="evidence" value="ECO:0007669"/>
    <property type="project" value="TreeGrafter"/>
</dbReference>
<dbReference type="Pfam" id="PF00126">
    <property type="entry name" value="HTH_1"/>
    <property type="match status" value="1"/>
</dbReference>
<dbReference type="InterPro" id="IPR000847">
    <property type="entry name" value="LysR_HTH_N"/>
</dbReference>
<dbReference type="Gene3D" id="3.40.190.290">
    <property type="match status" value="1"/>
</dbReference>
<dbReference type="PROSITE" id="PS50931">
    <property type="entry name" value="HTH_LYSR"/>
    <property type="match status" value="1"/>
</dbReference>
<dbReference type="PANTHER" id="PTHR30126:SF39">
    <property type="entry name" value="HTH-TYPE TRANSCRIPTIONAL REGULATOR CYSL"/>
    <property type="match status" value="1"/>
</dbReference>
<keyword evidence="2" id="KW-0805">Transcription regulation</keyword>
<dbReference type="AlphaFoldDB" id="A0A366E6G9"/>
<feature type="domain" description="HTH lysR-type" evidence="5">
    <location>
        <begin position="1"/>
        <end position="58"/>
    </location>
</feature>
<accession>A0A366E6G9</accession>
<sequence>MTLEQLRIFAEVARQQHLTRAAEILHLTPSAVSAAIKTLEERYATQLFNRIGRRIELNETGRIFLHEAEAVLARAQAAELTLSEITGLQRGSLHIYASQTIASYWLPPVLARFHTTYPMIDLKLSIGNSEQVVEALREGLADTGFIEGETDDPFLHKESVATDQLITVVRPQHPWAKCTTLLTATLPESFWILREQGSGTRASFEAYLRDQAFDPAHLPLALELPSNEAICSALIAGDYATVLSALAARPHLAAGTLKQVPFTLPPRQFWLLNHRERYQSHAFKALYAMVKENR</sequence>
<dbReference type="RefSeq" id="WP_113943648.1">
    <property type="nucleotide sequence ID" value="NZ_JBHEEG010000002.1"/>
</dbReference>
<comment type="caution">
    <text evidence="6">The sequence shown here is derived from an EMBL/GenBank/DDBJ whole genome shotgun (WGS) entry which is preliminary data.</text>
</comment>
<evidence type="ECO:0000313" key="6">
    <source>
        <dbReference type="EMBL" id="RBO97675.1"/>
    </source>
</evidence>
<name>A0A366E6G9_9HYPH</name>
<comment type="similarity">
    <text evidence="1">Belongs to the LysR transcriptional regulatory family.</text>
</comment>
<evidence type="ECO:0000259" key="5">
    <source>
        <dbReference type="PROSITE" id="PS50931"/>
    </source>
</evidence>
<dbReference type="FunFam" id="1.10.10.10:FF:000001">
    <property type="entry name" value="LysR family transcriptional regulator"/>
    <property type="match status" value="1"/>
</dbReference>
<evidence type="ECO:0000313" key="7">
    <source>
        <dbReference type="Proteomes" id="UP000252893"/>
    </source>
</evidence>
<protein>
    <submittedName>
        <fullName evidence="6">LysR family transcriptional regulator</fullName>
    </submittedName>
</protein>
<dbReference type="SUPFAM" id="SSF53850">
    <property type="entry name" value="Periplasmic binding protein-like II"/>
    <property type="match status" value="1"/>
</dbReference>
<dbReference type="Proteomes" id="UP000252893">
    <property type="component" value="Unassembled WGS sequence"/>
</dbReference>
<evidence type="ECO:0000256" key="2">
    <source>
        <dbReference type="ARBA" id="ARBA00023015"/>
    </source>
</evidence>
<dbReference type="PRINTS" id="PR00039">
    <property type="entry name" value="HTHLYSR"/>
</dbReference>
<dbReference type="OrthoDB" id="9808620at2"/>
<organism evidence="6 7">
    <name type="scientific">Pseudochrobactrum asaccharolyticum</name>
    <dbReference type="NCBI Taxonomy" id="354351"/>
    <lineage>
        <taxon>Bacteria</taxon>
        <taxon>Pseudomonadati</taxon>
        <taxon>Pseudomonadota</taxon>
        <taxon>Alphaproteobacteria</taxon>
        <taxon>Hyphomicrobiales</taxon>
        <taxon>Brucellaceae</taxon>
        <taxon>Pseudochrobactrum</taxon>
    </lineage>
</organism>
<evidence type="ECO:0000256" key="3">
    <source>
        <dbReference type="ARBA" id="ARBA00023125"/>
    </source>
</evidence>
<dbReference type="PANTHER" id="PTHR30126">
    <property type="entry name" value="HTH-TYPE TRANSCRIPTIONAL REGULATOR"/>
    <property type="match status" value="1"/>
</dbReference>
<keyword evidence="4" id="KW-0804">Transcription</keyword>
<dbReference type="InterPro" id="IPR036388">
    <property type="entry name" value="WH-like_DNA-bd_sf"/>
</dbReference>
<dbReference type="InterPro" id="IPR036390">
    <property type="entry name" value="WH_DNA-bd_sf"/>
</dbReference>
<dbReference type="GO" id="GO:0003700">
    <property type="term" value="F:DNA-binding transcription factor activity"/>
    <property type="evidence" value="ECO:0007669"/>
    <property type="project" value="InterPro"/>
</dbReference>
<dbReference type="Pfam" id="PF03466">
    <property type="entry name" value="LysR_substrate"/>
    <property type="match status" value="1"/>
</dbReference>
<dbReference type="CDD" id="cd08420">
    <property type="entry name" value="PBP2_CysL_like"/>
    <property type="match status" value="1"/>
</dbReference>
<keyword evidence="7" id="KW-1185">Reference proteome</keyword>
<gene>
    <name evidence="6" type="ORF">DFR47_102463</name>
</gene>
<reference evidence="6 7" key="1">
    <citation type="submission" date="2018-06" db="EMBL/GenBank/DDBJ databases">
        <title>Genomic Encyclopedia of Type Strains, Phase IV (KMG-IV): sequencing the most valuable type-strain genomes for metagenomic binning, comparative biology and taxonomic classification.</title>
        <authorList>
            <person name="Goeker M."/>
        </authorList>
    </citation>
    <scope>NUCLEOTIDE SEQUENCE [LARGE SCALE GENOMIC DNA]</scope>
    <source>
        <strain evidence="6 7">DSM 25619</strain>
    </source>
</reference>
<dbReference type="SUPFAM" id="SSF46785">
    <property type="entry name" value="Winged helix' DNA-binding domain"/>
    <property type="match status" value="1"/>
</dbReference>
<dbReference type="InterPro" id="IPR005119">
    <property type="entry name" value="LysR_subst-bd"/>
</dbReference>
<keyword evidence="3" id="KW-0238">DNA-binding</keyword>
<evidence type="ECO:0000256" key="1">
    <source>
        <dbReference type="ARBA" id="ARBA00009437"/>
    </source>
</evidence>
<dbReference type="EMBL" id="QNRH01000002">
    <property type="protein sequence ID" value="RBO97675.1"/>
    <property type="molecule type" value="Genomic_DNA"/>
</dbReference>
<dbReference type="Gene3D" id="1.10.10.10">
    <property type="entry name" value="Winged helix-like DNA-binding domain superfamily/Winged helix DNA-binding domain"/>
    <property type="match status" value="1"/>
</dbReference>